<proteinExistence type="predicted"/>
<accession>A0A370HFN5</accession>
<dbReference type="Pfam" id="PF03583">
    <property type="entry name" value="LIP"/>
    <property type="match status" value="1"/>
</dbReference>
<dbReference type="STRING" id="1210089.GCA_001613165_01820"/>
<keyword evidence="3" id="KW-1185">Reference proteome</keyword>
<evidence type="ECO:0000313" key="3">
    <source>
        <dbReference type="Proteomes" id="UP000255355"/>
    </source>
</evidence>
<evidence type="ECO:0000313" key="2">
    <source>
        <dbReference type="EMBL" id="RDI56057.1"/>
    </source>
</evidence>
<reference evidence="2 3" key="1">
    <citation type="submission" date="2018-07" db="EMBL/GenBank/DDBJ databases">
        <title>Genomic Encyclopedia of Type Strains, Phase IV (KMG-IV): sequencing the most valuable type-strain genomes for metagenomic binning, comparative biology and taxonomic classification.</title>
        <authorList>
            <person name="Goeker M."/>
        </authorList>
    </citation>
    <scope>NUCLEOTIDE SEQUENCE [LARGE SCALE GENOMIC DNA]</scope>
    <source>
        <strain evidence="2 3">DSM 44952</strain>
    </source>
</reference>
<evidence type="ECO:0000256" key="1">
    <source>
        <dbReference type="SAM" id="SignalP"/>
    </source>
</evidence>
<dbReference type="PROSITE" id="PS51257">
    <property type="entry name" value="PROKAR_LIPOPROTEIN"/>
    <property type="match status" value="1"/>
</dbReference>
<dbReference type="InterPro" id="IPR005152">
    <property type="entry name" value="Lipase_secreted"/>
</dbReference>
<dbReference type="EMBL" id="QQAZ01000001">
    <property type="protein sequence ID" value="RDI56057.1"/>
    <property type="molecule type" value="Genomic_DNA"/>
</dbReference>
<keyword evidence="1" id="KW-0732">Signal</keyword>
<comment type="caution">
    <text evidence="2">The sequence shown here is derived from an EMBL/GenBank/DDBJ whole genome shotgun (WGS) entry which is preliminary data.</text>
</comment>
<name>A0A370HFN5_9NOCA</name>
<dbReference type="Gene3D" id="1.10.260.130">
    <property type="match status" value="1"/>
</dbReference>
<dbReference type="Proteomes" id="UP000255355">
    <property type="component" value="Unassembled WGS sequence"/>
</dbReference>
<dbReference type="SUPFAM" id="SSF53474">
    <property type="entry name" value="alpha/beta-Hydrolases"/>
    <property type="match status" value="1"/>
</dbReference>
<protein>
    <submittedName>
        <fullName evidence="2">Acetyl esterase/lipase</fullName>
    </submittedName>
</protein>
<gene>
    <name evidence="2" type="ORF">DFR68_101894</name>
</gene>
<dbReference type="GO" id="GO:0016042">
    <property type="term" value="P:lipid catabolic process"/>
    <property type="evidence" value="ECO:0007669"/>
    <property type="project" value="InterPro"/>
</dbReference>
<dbReference type="PANTHER" id="PTHR34853">
    <property type="match status" value="1"/>
</dbReference>
<dbReference type="GO" id="GO:0004806">
    <property type="term" value="F:triacylglycerol lipase activity"/>
    <property type="evidence" value="ECO:0007669"/>
    <property type="project" value="InterPro"/>
</dbReference>
<dbReference type="InterPro" id="IPR029058">
    <property type="entry name" value="AB_hydrolase_fold"/>
</dbReference>
<sequence>MRITALTLALCTAAAASCLTAGTASAADFYTPPAQFATEPGAIVKTEPVPVLTVPPGSDGQWPAAAQRVLYTSRTQDGDPVPVSGIFLDATRPWQGAGPRPTVVIAPGTVGQGDQCATSKAISTGLYADLGRLSMSANQEAVSALTWNSLGARVFITDYVGMGTPGVHTYTNRVEEAHAVLDAARAANNLAGSGSTTPLAFWGYSQGGGATAAAAEMQPTDAPELNLKGVWAGAPPADLAAVIGGIDGNLIGAAIGFSLNGFLARYPDLHRDFDERISPAGRALLGELENECIADVILEHPFTRTTDFTADHRPLGDHMREVPAADRIVRDQRIGTLTPSAPVLVTSGVNDDTIPYGQARRLADDWCASGATVTFRTNSLPPIAPGAVLPNHFGPELIDGYGTNNAVSYLMDRLTDKPAQGCTFD</sequence>
<feature type="signal peptide" evidence="1">
    <location>
        <begin position="1"/>
        <end position="26"/>
    </location>
</feature>
<organism evidence="2 3">
    <name type="scientific">Nocardia mexicana</name>
    <dbReference type="NCBI Taxonomy" id="279262"/>
    <lineage>
        <taxon>Bacteria</taxon>
        <taxon>Bacillati</taxon>
        <taxon>Actinomycetota</taxon>
        <taxon>Actinomycetes</taxon>
        <taxon>Mycobacteriales</taxon>
        <taxon>Nocardiaceae</taxon>
        <taxon>Nocardia</taxon>
    </lineage>
</organism>
<dbReference type="Gene3D" id="3.40.50.1820">
    <property type="entry name" value="alpha/beta hydrolase"/>
    <property type="match status" value="1"/>
</dbReference>
<dbReference type="PIRSF" id="PIRSF029171">
    <property type="entry name" value="Esterase_LipA"/>
    <property type="match status" value="1"/>
</dbReference>
<dbReference type="PANTHER" id="PTHR34853:SF1">
    <property type="entry name" value="LIPASE 5"/>
    <property type="match status" value="1"/>
</dbReference>
<dbReference type="AlphaFoldDB" id="A0A370HFN5"/>
<feature type="chain" id="PRO_5017018136" evidence="1">
    <location>
        <begin position="27"/>
        <end position="425"/>
    </location>
</feature>